<gene>
    <name evidence="1" type="ORF">KCX82_02445</name>
</gene>
<keyword evidence="2" id="KW-1185">Reference proteome</keyword>
<protein>
    <submittedName>
        <fullName evidence="1">Uncharacterized protein</fullName>
    </submittedName>
</protein>
<comment type="caution">
    <text evidence="1">The sequence shown here is derived from an EMBL/GenBank/DDBJ whole genome shotgun (WGS) entry which is preliminary data.</text>
</comment>
<reference evidence="1" key="1">
    <citation type="submission" date="2021-04" db="EMBL/GenBank/DDBJ databases">
        <title>Sinoanaerobacter chloroacetimidivorans sp. nov., an obligate anaerobic bacterium isolated from anaerobic sludge.</title>
        <authorList>
            <person name="Bao Y."/>
        </authorList>
    </citation>
    <scope>NUCLEOTIDE SEQUENCE</scope>
    <source>
        <strain evidence="1">BAD-6</strain>
    </source>
</reference>
<proteinExistence type="predicted"/>
<accession>A0A8J8B0K5</accession>
<organism evidence="1 2">
    <name type="scientific">Sinanaerobacter chloroacetimidivorans</name>
    <dbReference type="NCBI Taxonomy" id="2818044"/>
    <lineage>
        <taxon>Bacteria</taxon>
        <taxon>Bacillati</taxon>
        <taxon>Bacillota</taxon>
        <taxon>Clostridia</taxon>
        <taxon>Peptostreptococcales</taxon>
        <taxon>Anaerovoracaceae</taxon>
        <taxon>Sinanaerobacter</taxon>
    </lineage>
</organism>
<sequence length="205" mass="24276">MLNYITINQSNYITYEQMNLINEFRKHYVNLSVWSRALAISLKFNLENTGPVYERLQLEALNTYLTLANFYGNEATQEYLNLLTQQIILYRSVVEAMLNNDTETADRDLKRLYDNSELIGDYFARLSPYWDKEQWVNLQRQYIDALYSGAFSIVQGDYQREIEIFDRMVYYTNLMADYTSRGIMRSLTSGPPIVNMPENQCYQNF</sequence>
<dbReference type="EMBL" id="JAGSND010000001">
    <property type="protein sequence ID" value="MBR0596726.1"/>
    <property type="molecule type" value="Genomic_DNA"/>
</dbReference>
<dbReference type="AlphaFoldDB" id="A0A8J8B0K5"/>
<evidence type="ECO:0000313" key="2">
    <source>
        <dbReference type="Proteomes" id="UP000675664"/>
    </source>
</evidence>
<name>A0A8J8B0K5_9FIRM</name>
<evidence type="ECO:0000313" key="1">
    <source>
        <dbReference type="EMBL" id="MBR0596726.1"/>
    </source>
</evidence>
<dbReference type="Proteomes" id="UP000675664">
    <property type="component" value="Unassembled WGS sequence"/>
</dbReference>
<reference evidence="1" key="2">
    <citation type="submission" date="2021-04" db="EMBL/GenBank/DDBJ databases">
        <authorList>
            <person name="Liu J."/>
        </authorList>
    </citation>
    <scope>NUCLEOTIDE SEQUENCE</scope>
    <source>
        <strain evidence="1">BAD-6</strain>
    </source>
</reference>
<dbReference type="RefSeq" id="WP_227016846.1">
    <property type="nucleotide sequence ID" value="NZ_JAGSND010000001.1"/>
</dbReference>